<name>A0ACB7TJ16_HYAAI</name>
<keyword evidence="2" id="KW-1185">Reference proteome</keyword>
<comment type="caution">
    <text evidence="1">The sequence shown here is derived from an EMBL/GenBank/DDBJ whole genome shotgun (WGS) entry which is preliminary data.</text>
</comment>
<gene>
    <name evidence="1" type="ORF">HPB50_016253</name>
</gene>
<reference evidence="1" key="1">
    <citation type="submission" date="2020-05" db="EMBL/GenBank/DDBJ databases">
        <title>Large-scale comparative analyses of tick genomes elucidate their genetic diversity and vector capacities.</title>
        <authorList>
            <person name="Jia N."/>
            <person name="Wang J."/>
            <person name="Shi W."/>
            <person name="Du L."/>
            <person name="Sun Y."/>
            <person name="Zhan W."/>
            <person name="Jiang J."/>
            <person name="Wang Q."/>
            <person name="Zhang B."/>
            <person name="Ji P."/>
            <person name="Sakyi L.B."/>
            <person name="Cui X."/>
            <person name="Yuan T."/>
            <person name="Jiang B."/>
            <person name="Yang W."/>
            <person name="Lam T.T.-Y."/>
            <person name="Chang Q."/>
            <person name="Ding S."/>
            <person name="Wang X."/>
            <person name="Zhu J."/>
            <person name="Ruan X."/>
            <person name="Zhao L."/>
            <person name="Wei J."/>
            <person name="Que T."/>
            <person name="Du C."/>
            <person name="Cheng J."/>
            <person name="Dai P."/>
            <person name="Han X."/>
            <person name="Huang E."/>
            <person name="Gao Y."/>
            <person name="Liu J."/>
            <person name="Shao H."/>
            <person name="Ye R."/>
            <person name="Li L."/>
            <person name="Wei W."/>
            <person name="Wang X."/>
            <person name="Wang C."/>
            <person name="Yang T."/>
            <person name="Huo Q."/>
            <person name="Li W."/>
            <person name="Guo W."/>
            <person name="Chen H."/>
            <person name="Zhou L."/>
            <person name="Ni X."/>
            <person name="Tian J."/>
            <person name="Zhou Y."/>
            <person name="Sheng Y."/>
            <person name="Liu T."/>
            <person name="Pan Y."/>
            <person name="Xia L."/>
            <person name="Li J."/>
            <person name="Zhao F."/>
            <person name="Cao W."/>
        </authorList>
    </citation>
    <scope>NUCLEOTIDE SEQUENCE</scope>
    <source>
        <strain evidence="1">Hyas-2018</strain>
    </source>
</reference>
<dbReference type="EMBL" id="CM023481">
    <property type="protein sequence ID" value="KAH6946958.1"/>
    <property type="molecule type" value="Genomic_DNA"/>
</dbReference>
<proteinExistence type="predicted"/>
<accession>A0ACB7TJ16</accession>
<dbReference type="Proteomes" id="UP000821845">
    <property type="component" value="Chromosome 1"/>
</dbReference>
<evidence type="ECO:0000313" key="1">
    <source>
        <dbReference type="EMBL" id="KAH6946958.1"/>
    </source>
</evidence>
<evidence type="ECO:0000313" key="2">
    <source>
        <dbReference type="Proteomes" id="UP000821845"/>
    </source>
</evidence>
<protein>
    <submittedName>
        <fullName evidence="1">Uncharacterized protein</fullName>
    </submittedName>
</protein>
<sequence>MSAGAFPPPSLGLTYKPVSPQENSIRNPGSNGNASGTRCWISFGGSRMTLPTCFSSSFFFSQPSSLAISRSDASLTLIMKRASWVTRTDPGILDARAPTAVTLASQTPYPPKTAAFAFP</sequence>
<organism evidence="1 2">
    <name type="scientific">Hyalomma asiaticum</name>
    <name type="common">Tick</name>
    <dbReference type="NCBI Taxonomy" id="266040"/>
    <lineage>
        <taxon>Eukaryota</taxon>
        <taxon>Metazoa</taxon>
        <taxon>Ecdysozoa</taxon>
        <taxon>Arthropoda</taxon>
        <taxon>Chelicerata</taxon>
        <taxon>Arachnida</taxon>
        <taxon>Acari</taxon>
        <taxon>Parasitiformes</taxon>
        <taxon>Ixodida</taxon>
        <taxon>Ixodoidea</taxon>
        <taxon>Ixodidae</taxon>
        <taxon>Hyalomminae</taxon>
        <taxon>Hyalomma</taxon>
    </lineage>
</organism>